<feature type="non-terminal residue" evidence="1">
    <location>
        <position position="203"/>
    </location>
</feature>
<gene>
    <name evidence="1" type="ORF">EV182_003050</name>
</gene>
<dbReference type="Proteomes" id="UP001145114">
    <property type="component" value="Unassembled WGS sequence"/>
</dbReference>
<evidence type="ECO:0000313" key="1">
    <source>
        <dbReference type="EMBL" id="KAJ1678937.1"/>
    </source>
</evidence>
<accession>A0ACC1HR55</accession>
<reference evidence="1" key="1">
    <citation type="submission" date="2022-06" db="EMBL/GenBank/DDBJ databases">
        <title>Phylogenomic reconstructions and comparative analyses of Kickxellomycotina fungi.</title>
        <authorList>
            <person name="Reynolds N.K."/>
            <person name="Stajich J.E."/>
            <person name="Barry K."/>
            <person name="Grigoriev I.V."/>
            <person name="Crous P."/>
            <person name="Smith M.E."/>
        </authorList>
    </citation>
    <scope>NUCLEOTIDE SEQUENCE</scope>
    <source>
        <strain evidence="1">RSA 2271</strain>
    </source>
</reference>
<comment type="caution">
    <text evidence="1">The sequence shown here is derived from an EMBL/GenBank/DDBJ whole genome shotgun (WGS) entry which is preliminary data.</text>
</comment>
<protein>
    <submittedName>
        <fullName evidence="1">Uncharacterized protein</fullName>
    </submittedName>
</protein>
<dbReference type="EMBL" id="JAMZIH010000729">
    <property type="protein sequence ID" value="KAJ1678937.1"/>
    <property type="molecule type" value="Genomic_DNA"/>
</dbReference>
<organism evidence="1 2">
    <name type="scientific">Spiromyces aspiralis</name>
    <dbReference type="NCBI Taxonomy" id="68401"/>
    <lineage>
        <taxon>Eukaryota</taxon>
        <taxon>Fungi</taxon>
        <taxon>Fungi incertae sedis</taxon>
        <taxon>Zoopagomycota</taxon>
        <taxon>Kickxellomycotina</taxon>
        <taxon>Kickxellomycetes</taxon>
        <taxon>Kickxellales</taxon>
        <taxon>Kickxellaceae</taxon>
        <taxon>Spiromyces</taxon>
    </lineage>
</organism>
<name>A0ACC1HR55_9FUNG</name>
<sequence length="203" mass="21748">MDGGSYGRFSLNEMDQLLPDAHAPLSVDQRQQREFILNVLNSAPSQREARQFLKRMSAATSPSSAAIAQSAPAHQTAGPIANNNNNMLTESRHLQPVALIHLDLPSTECWLIEHLGKLLAQIQRLGVHPIVVVSLPSIATSTAATASSGFGFGSFLYTADSHTESVAHLHALTDAVENSGGRAYPISEGVFVPNYDATFDSVD</sequence>
<keyword evidence="2" id="KW-1185">Reference proteome</keyword>
<proteinExistence type="predicted"/>
<evidence type="ECO:0000313" key="2">
    <source>
        <dbReference type="Proteomes" id="UP001145114"/>
    </source>
</evidence>